<evidence type="ECO:0000313" key="2">
    <source>
        <dbReference type="EMBL" id="MFF4775853.1"/>
    </source>
</evidence>
<dbReference type="EMBL" id="JBIAXI010000014">
    <property type="protein sequence ID" value="MFF4775853.1"/>
    <property type="molecule type" value="Genomic_DNA"/>
</dbReference>
<feature type="signal peptide" evidence="1">
    <location>
        <begin position="1"/>
        <end position="29"/>
    </location>
</feature>
<proteinExistence type="predicted"/>
<sequence length="120" mass="13229">MIKKMPLKAGVVAVAVAAGLITSAPSANAAGNCTHYEKPGYAQLFTDPYYQGDCFEYSLGTYIELPSYVKNKVSSIRSWSNSPLRSVWLYGDPDLVFRAGPNEWWPSLPSWIDDKADFAS</sequence>
<protein>
    <submittedName>
        <fullName evidence="2">Uncharacterized protein</fullName>
    </submittedName>
</protein>
<comment type="caution">
    <text evidence="2">The sequence shown here is derived from an EMBL/GenBank/DDBJ whole genome shotgun (WGS) entry which is preliminary data.</text>
</comment>
<dbReference type="Proteomes" id="UP001602119">
    <property type="component" value="Unassembled WGS sequence"/>
</dbReference>
<accession>A0ABW6VC60</accession>
<organism evidence="2 3">
    <name type="scientific">Microtetraspora fusca</name>
    <dbReference type="NCBI Taxonomy" id="1997"/>
    <lineage>
        <taxon>Bacteria</taxon>
        <taxon>Bacillati</taxon>
        <taxon>Actinomycetota</taxon>
        <taxon>Actinomycetes</taxon>
        <taxon>Streptosporangiales</taxon>
        <taxon>Streptosporangiaceae</taxon>
        <taxon>Microtetraspora</taxon>
    </lineage>
</organism>
<gene>
    <name evidence="2" type="ORF">ACFY05_23660</name>
</gene>
<evidence type="ECO:0000313" key="3">
    <source>
        <dbReference type="Proteomes" id="UP001602119"/>
    </source>
</evidence>
<evidence type="ECO:0000256" key="1">
    <source>
        <dbReference type="SAM" id="SignalP"/>
    </source>
</evidence>
<keyword evidence="1" id="KW-0732">Signal</keyword>
<keyword evidence="3" id="KW-1185">Reference proteome</keyword>
<name>A0ABW6VC60_MICFU</name>
<reference evidence="2 3" key="1">
    <citation type="submission" date="2024-10" db="EMBL/GenBank/DDBJ databases">
        <title>The Natural Products Discovery Center: Release of the First 8490 Sequenced Strains for Exploring Actinobacteria Biosynthetic Diversity.</title>
        <authorList>
            <person name="Kalkreuter E."/>
            <person name="Kautsar S.A."/>
            <person name="Yang D."/>
            <person name="Bader C.D."/>
            <person name="Teijaro C.N."/>
            <person name="Fluegel L."/>
            <person name="Davis C.M."/>
            <person name="Simpson J.R."/>
            <person name="Lauterbach L."/>
            <person name="Steele A.D."/>
            <person name="Gui C."/>
            <person name="Meng S."/>
            <person name="Li G."/>
            <person name="Viehrig K."/>
            <person name="Ye F."/>
            <person name="Su P."/>
            <person name="Kiefer A.F."/>
            <person name="Nichols A."/>
            <person name="Cepeda A.J."/>
            <person name="Yan W."/>
            <person name="Fan B."/>
            <person name="Jiang Y."/>
            <person name="Adhikari A."/>
            <person name="Zheng C.-J."/>
            <person name="Schuster L."/>
            <person name="Cowan T.M."/>
            <person name="Smanski M.J."/>
            <person name="Chevrette M.G."/>
            <person name="De Carvalho L.P.S."/>
            <person name="Shen B."/>
        </authorList>
    </citation>
    <scope>NUCLEOTIDE SEQUENCE [LARGE SCALE GENOMIC DNA]</scope>
    <source>
        <strain evidence="2 3">NPDC001281</strain>
    </source>
</reference>
<feature type="chain" id="PRO_5045065548" evidence="1">
    <location>
        <begin position="30"/>
        <end position="120"/>
    </location>
</feature>
<dbReference type="RefSeq" id="WP_387344096.1">
    <property type="nucleotide sequence ID" value="NZ_JBIAXI010000014.1"/>
</dbReference>